<evidence type="ECO:0000313" key="1">
    <source>
        <dbReference type="EMBL" id="ERJ63789.1"/>
    </source>
</evidence>
<dbReference type="EMBL" id="AWUW01000151">
    <property type="protein sequence ID" value="ERJ63789.1"/>
    <property type="molecule type" value="Genomic_DNA"/>
</dbReference>
<sequence length="56" mass="6440">MSPSIAPHILPCIDHENNTLLSRMEKRLTDKKPVKRIKTNSFSRKLHFSPSIQALI</sequence>
<dbReference type="HOGENOM" id="CLU_3010399_0_0_10"/>
<gene>
    <name evidence="1" type="ORF">HMPREF1555_02262</name>
</gene>
<proteinExistence type="predicted"/>
<evidence type="ECO:0000313" key="2">
    <source>
        <dbReference type="Proteomes" id="UP000016630"/>
    </source>
</evidence>
<dbReference type="Proteomes" id="UP000016630">
    <property type="component" value="Unassembled WGS sequence"/>
</dbReference>
<dbReference type="AlphaFoldDB" id="A0A0E2LMH9"/>
<comment type="caution">
    <text evidence="1">The sequence shown here is derived from an EMBL/GenBank/DDBJ whole genome shotgun (WGS) entry which is preliminary data.</text>
</comment>
<organism evidence="1 2">
    <name type="scientific">Porphyromonas gingivalis F0570</name>
    <dbReference type="NCBI Taxonomy" id="1227271"/>
    <lineage>
        <taxon>Bacteria</taxon>
        <taxon>Pseudomonadati</taxon>
        <taxon>Bacteroidota</taxon>
        <taxon>Bacteroidia</taxon>
        <taxon>Bacteroidales</taxon>
        <taxon>Porphyromonadaceae</taxon>
        <taxon>Porphyromonas</taxon>
    </lineage>
</organism>
<name>A0A0E2LMH9_PORGN</name>
<accession>A0A0E2LMH9</accession>
<reference evidence="1 2" key="1">
    <citation type="submission" date="2013-06" db="EMBL/GenBank/DDBJ databases">
        <authorList>
            <person name="Weinstock G."/>
            <person name="Sodergren E."/>
            <person name="Lobos E.A."/>
            <person name="Fulton L."/>
            <person name="Fulton R."/>
            <person name="Courtney L."/>
            <person name="Fronick C."/>
            <person name="O'Laughlin M."/>
            <person name="Godfrey J."/>
            <person name="Wilson R.M."/>
            <person name="Miner T."/>
            <person name="Farmer C."/>
            <person name="Delehaunty K."/>
            <person name="Cordes M."/>
            <person name="Minx P."/>
            <person name="Tomlinson C."/>
            <person name="Chen J."/>
            <person name="Wollam A."/>
            <person name="Pepin K.H."/>
            <person name="Bhonagiri V."/>
            <person name="Zhang X."/>
            <person name="Warren W."/>
            <person name="Mitreva M."/>
            <person name="Mardis E.R."/>
            <person name="Wilson R.K."/>
        </authorList>
    </citation>
    <scope>NUCLEOTIDE SEQUENCE [LARGE SCALE GENOMIC DNA]</scope>
    <source>
        <strain evidence="1 2">F0570</strain>
    </source>
</reference>
<protein>
    <submittedName>
        <fullName evidence="1">Uncharacterized protein</fullName>
    </submittedName>
</protein>